<evidence type="ECO:0000313" key="2">
    <source>
        <dbReference type="Proteomes" id="UP000887578"/>
    </source>
</evidence>
<evidence type="ECO:0000313" key="3">
    <source>
        <dbReference type="WBParaSite" id="PDA_v2.g17442.t1"/>
    </source>
</evidence>
<name>A0A914PRI2_9BILA</name>
<dbReference type="WBParaSite" id="PDA_v2.g17442.t1">
    <property type="protein sequence ID" value="PDA_v2.g17442.t1"/>
    <property type="gene ID" value="PDA_v2.g17442"/>
</dbReference>
<dbReference type="AlphaFoldDB" id="A0A914PRI2"/>
<feature type="compositionally biased region" description="Low complexity" evidence="1">
    <location>
        <begin position="92"/>
        <end position="104"/>
    </location>
</feature>
<keyword evidence="2" id="KW-1185">Reference proteome</keyword>
<feature type="compositionally biased region" description="Polar residues" evidence="1">
    <location>
        <begin position="30"/>
        <end position="42"/>
    </location>
</feature>
<evidence type="ECO:0000256" key="1">
    <source>
        <dbReference type="SAM" id="MobiDB-lite"/>
    </source>
</evidence>
<sequence>MLCMVKNGHPPPGLPAMNHTGNPYEHLRAQPQQPLNDSNNPIVPQKEQERQNNGNAGIPQQQQRQGYGGQIQAPSSTVSTTAALIPALSKLASSTAAPASDSTPNRGPPALFQSSLAKKSTSSTATPTPPPNAPTRNGTAQALIQSSSASKPQTAQLSSSIPNRVAST</sequence>
<feature type="region of interest" description="Disordered" evidence="1">
    <location>
        <begin position="1"/>
        <end position="78"/>
    </location>
</feature>
<protein>
    <submittedName>
        <fullName evidence="3">Uncharacterized protein</fullName>
    </submittedName>
</protein>
<feature type="compositionally biased region" description="Polar residues" evidence="1">
    <location>
        <begin position="136"/>
        <end position="168"/>
    </location>
</feature>
<reference evidence="3" key="1">
    <citation type="submission" date="2022-11" db="UniProtKB">
        <authorList>
            <consortium name="WormBaseParasite"/>
        </authorList>
    </citation>
    <scope>IDENTIFICATION</scope>
</reference>
<proteinExistence type="predicted"/>
<organism evidence="2 3">
    <name type="scientific">Panagrolaimus davidi</name>
    <dbReference type="NCBI Taxonomy" id="227884"/>
    <lineage>
        <taxon>Eukaryota</taxon>
        <taxon>Metazoa</taxon>
        <taxon>Ecdysozoa</taxon>
        <taxon>Nematoda</taxon>
        <taxon>Chromadorea</taxon>
        <taxon>Rhabditida</taxon>
        <taxon>Tylenchina</taxon>
        <taxon>Panagrolaimomorpha</taxon>
        <taxon>Panagrolaimoidea</taxon>
        <taxon>Panagrolaimidae</taxon>
        <taxon>Panagrolaimus</taxon>
    </lineage>
</organism>
<dbReference type="Proteomes" id="UP000887578">
    <property type="component" value="Unplaced"/>
</dbReference>
<feature type="compositionally biased region" description="Low complexity" evidence="1">
    <location>
        <begin position="114"/>
        <end position="126"/>
    </location>
</feature>
<accession>A0A914PRI2</accession>
<feature type="region of interest" description="Disordered" evidence="1">
    <location>
        <begin position="91"/>
        <end position="168"/>
    </location>
</feature>